<evidence type="ECO:0000313" key="6">
    <source>
        <dbReference type="EMBL" id="HJB81075.1"/>
    </source>
</evidence>
<dbReference type="Gene3D" id="3.40.190.290">
    <property type="match status" value="1"/>
</dbReference>
<protein>
    <submittedName>
        <fullName evidence="6">LysR family transcriptional regulator</fullName>
    </submittedName>
</protein>
<dbReference type="PROSITE" id="PS50931">
    <property type="entry name" value="HTH_LYSR"/>
    <property type="match status" value="1"/>
</dbReference>
<evidence type="ECO:0000256" key="1">
    <source>
        <dbReference type="ARBA" id="ARBA00009437"/>
    </source>
</evidence>
<evidence type="ECO:0000313" key="7">
    <source>
        <dbReference type="Proteomes" id="UP000823921"/>
    </source>
</evidence>
<reference evidence="6" key="2">
    <citation type="submission" date="2021-04" db="EMBL/GenBank/DDBJ databases">
        <authorList>
            <person name="Gilroy R."/>
        </authorList>
    </citation>
    <scope>NUCLEOTIDE SEQUENCE</scope>
    <source>
        <strain evidence="6">CHK192-8294</strain>
    </source>
</reference>
<evidence type="ECO:0000256" key="2">
    <source>
        <dbReference type="ARBA" id="ARBA00023015"/>
    </source>
</evidence>
<comment type="caution">
    <text evidence="6">The sequence shown here is derived from an EMBL/GenBank/DDBJ whole genome shotgun (WGS) entry which is preliminary data.</text>
</comment>
<evidence type="ECO:0000256" key="3">
    <source>
        <dbReference type="ARBA" id="ARBA00023125"/>
    </source>
</evidence>
<sequence length="318" mass="35738">MELSQLRYFSAVAQLGNMSKAAETMFVSQPNLSTSLSRLEEEVGVPLFERRRGKITLNQSGECFLRYVDQALSALEKGVQEVRNLNADRPEALSIACMVDDTIMLQQFLLKNPDISLNHQRADLPSVTAMLERQEVDLALTVLEPPGDDLAFERLYECEFVLLLNRAHPLASCQSISRQQLAGEHLAIDGSRVNRTTFCAAEGKMGSTPIIDYDVRHLELLLSLVEANRCISIVPSVKYRELRLLGKHSDVVCRPYTDGAPVAYFGIAYHKRRPLNAQGKRFRDFVRDYMQGIDRAYEALMEQVRSEIADGSPQDGVN</sequence>
<dbReference type="FunFam" id="1.10.10.10:FF:000001">
    <property type="entry name" value="LysR family transcriptional regulator"/>
    <property type="match status" value="1"/>
</dbReference>
<dbReference type="PANTHER" id="PTHR30346">
    <property type="entry name" value="TRANSCRIPTIONAL DUAL REGULATOR HCAR-RELATED"/>
    <property type="match status" value="1"/>
</dbReference>
<dbReference type="PANTHER" id="PTHR30346:SF28">
    <property type="entry name" value="HTH-TYPE TRANSCRIPTIONAL REGULATOR CYNR"/>
    <property type="match status" value="1"/>
</dbReference>
<dbReference type="InterPro" id="IPR036390">
    <property type="entry name" value="WH_DNA-bd_sf"/>
</dbReference>
<dbReference type="InterPro" id="IPR000847">
    <property type="entry name" value="LysR_HTH_N"/>
</dbReference>
<dbReference type="InterPro" id="IPR036388">
    <property type="entry name" value="WH-like_DNA-bd_sf"/>
</dbReference>
<reference evidence="6" key="1">
    <citation type="journal article" date="2021" name="PeerJ">
        <title>Extensive microbial diversity within the chicken gut microbiome revealed by metagenomics and culture.</title>
        <authorList>
            <person name="Gilroy R."/>
            <person name="Ravi A."/>
            <person name="Getino M."/>
            <person name="Pursley I."/>
            <person name="Horton D.L."/>
            <person name="Alikhan N.F."/>
            <person name="Baker D."/>
            <person name="Gharbi K."/>
            <person name="Hall N."/>
            <person name="Watson M."/>
            <person name="Adriaenssens E.M."/>
            <person name="Foster-Nyarko E."/>
            <person name="Jarju S."/>
            <person name="Secka A."/>
            <person name="Antonio M."/>
            <person name="Oren A."/>
            <person name="Chaudhuri R.R."/>
            <person name="La Ragione R."/>
            <person name="Hildebrand F."/>
            <person name="Pallen M.J."/>
        </authorList>
    </citation>
    <scope>NUCLEOTIDE SEQUENCE</scope>
    <source>
        <strain evidence="6">CHK192-8294</strain>
    </source>
</reference>
<dbReference type="CDD" id="cd05466">
    <property type="entry name" value="PBP2_LTTR_substrate"/>
    <property type="match status" value="1"/>
</dbReference>
<dbReference type="Proteomes" id="UP000823921">
    <property type="component" value="Unassembled WGS sequence"/>
</dbReference>
<dbReference type="EMBL" id="DWXO01000083">
    <property type="protein sequence ID" value="HJB81075.1"/>
    <property type="molecule type" value="Genomic_DNA"/>
</dbReference>
<dbReference type="GO" id="GO:0003700">
    <property type="term" value="F:DNA-binding transcription factor activity"/>
    <property type="evidence" value="ECO:0007669"/>
    <property type="project" value="InterPro"/>
</dbReference>
<dbReference type="GO" id="GO:0003677">
    <property type="term" value="F:DNA binding"/>
    <property type="evidence" value="ECO:0007669"/>
    <property type="project" value="UniProtKB-KW"/>
</dbReference>
<dbReference type="SUPFAM" id="SSF46785">
    <property type="entry name" value="Winged helix' DNA-binding domain"/>
    <property type="match status" value="1"/>
</dbReference>
<proteinExistence type="inferred from homology"/>
<dbReference type="InterPro" id="IPR005119">
    <property type="entry name" value="LysR_subst-bd"/>
</dbReference>
<comment type="similarity">
    <text evidence="1">Belongs to the LysR transcriptional regulatory family.</text>
</comment>
<dbReference type="SUPFAM" id="SSF53850">
    <property type="entry name" value="Periplasmic binding protein-like II"/>
    <property type="match status" value="1"/>
</dbReference>
<dbReference type="Pfam" id="PF03466">
    <property type="entry name" value="LysR_substrate"/>
    <property type="match status" value="1"/>
</dbReference>
<evidence type="ECO:0000256" key="4">
    <source>
        <dbReference type="ARBA" id="ARBA00023163"/>
    </source>
</evidence>
<accession>A0A9D2MMD5</accession>
<name>A0A9D2MMD5_9FIRM</name>
<dbReference type="AlphaFoldDB" id="A0A9D2MMD5"/>
<dbReference type="Pfam" id="PF00126">
    <property type="entry name" value="HTH_1"/>
    <property type="match status" value="1"/>
</dbReference>
<gene>
    <name evidence="6" type="ORF">H9712_08815</name>
</gene>
<organism evidence="6 7">
    <name type="scientific">Candidatus Flavonifractor intestinigallinarum</name>
    <dbReference type="NCBI Taxonomy" id="2838586"/>
    <lineage>
        <taxon>Bacteria</taxon>
        <taxon>Bacillati</taxon>
        <taxon>Bacillota</taxon>
        <taxon>Clostridia</taxon>
        <taxon>Eubacteriales</taxon>
        <taxon>Oscillospiraceae</taxon>
        <taxon>Flavonifractor</taxon>
    </lineage>
</organism>
<dbReference type="GO" id="GO:0032993">
    <property type="term" value="C:protein-DNA complex"/>
    <property type="evidence" value="ECO:0007669"/>
    <property type="project" value="TreeGrafter"/>
</dbReference>
<dbReference type="Gene3D" id="1.10.10.10">
    <property type="entry name" value="Winged helix-like DNA-binding domain superfamily/Winged helix DNA-binding domain"/>
    <property type="match status" value="1"/>
</dbReference>
<dbReference type="PRINTS" id="PR00039">
    <property type="entry name" value="HTHLYSR"/>
</dbReference>
<keyword evidence="3" id="KW-0238">DNA-binding</keyword>
<keyword evidence="2" id="KW-0805">Transcription regulation</keyword>
<evidence type="ECO:0000259" key="5">
    <source>
        <dbReference type="PROSITE" id="PS50931"/>
    </source>
</evidence>
<feature type="domain" description="HTH lysR-type" evidence="5">
    <location>
        <begin position="1"/>
        <end position="58"/>
    </location>
</feature>
<keyword evidence="4" id="KW-0804">Transcription</keyword>